<dbReference type="InterPro" id="IPR009003">
    <property type="entry name" value="Peptidase_S1_PA"/>
</dbReference>
<feature type="signal peptide" evidence="2">
    <location>
        <begin position="1"/>
        <end position="17"/>
    </location>
</feature>
<feature type="region of interest" description="Disordered" evidence="1">
    <location>
        <begin position="586"/>
        <end position="605"/>
    </location>
</feature>
<feature type="compositionally biased region" description="Basic and acidic residues" evidence="1">
    <location>
        <begin position="692"/>
        <end position="703"/>
    </location>
</feature>
<feature type="compositionally biased region" description="Basic and acidic residues" evidence="1">
    <location>
        <begin position="632"/>
        <end position="646"/>
    </location>
</feature>
<feature type="region of interest" description="Disordered" evidence="1">
    <location>
        <begin position="25"/>
        <end position="46"/>
    </location>
</feature>
<evidence type="ECO:0000256" key="1">
    <source>
        <dbReference type="SAM" id="MobiDB-lite"/>
    </source>
</evidence>
<dbReference type="Proteomes" id="UP000829354">
    <property type="component" value="Chromosome I"/>
</dbReference>
<feature type="compositionally biased region" description="Acidic residues" evidence="1">
    <location>
        <begin position="682"/>
        <end position="691"/>
    </location>
</feature>
<dbReference type="PANTHER" id="PTHR34005:SF1">
    <property type="entry name" value="PROTEIN CBG15054"/>
    <property type="match status" value="1"/>
</dbReference>
<feature type="region of interest" description="Disordered" evidence="1">
    <location>
        <begin position="615"/>
        <end position="751"/>
    </location>
</feature>
<name>A0AAE9E682_CAEBR</name>
<proteinExistence type="predicted"/>
<accession>A0AAE9E682</accession>
<evidence type="ECO:0000313" key="3">
    <source>
        <dbReference type="EMBL" id="UMM13603.1"/>
    </source>
</evidence>
<dbReference type="EMBL" id="CP092620">
    <property type="protein sequence ID" value="UMM13603.1"/>
    <property type="molecule type" value="Genomic_DNA"/>
</dbReference>
<feature type="chain" id="PRO_5041998967" evidence="2">
    <location>
        <begin position="18"/>
        <end position="769"/>
    </location>
</feature>
<organism evidence="3 4">
    <name type="scientific">Caenorhabditis briggsae</name>
    <dbReference type="NCBI Taxonomy" id="6238"/>
    <lineage>
        <taxon>Eukaryota</taxon>
        <taxon>Metazoa</taxon>
        <taxon>Ecdysozoa</taxon>
        <taxon>Nematoda</taxon>
        <taxon>Chromadorea</taxon>
        <taxon>Rhabditida</taxon>
        <taxon>Rhabditina</taxon>
        <taxon>Rhabditomorpha</taxon>
        <taxon>Rhabditoidea</taxon>
        <taxon>Rhabditidae</taxon>
        <taxon>Peloderinae</taxon>
        <taxon>Caenorhabditis</taxon>
    </lineage>
</organism>
<dbReference type="InterPro" id="IPR005514">
    <property type="entry name" value="DUF316"/>
</dbReference>
<feature type="compositionally biased region" description="Basic and acidic residues" evidence="1">
    <location>
        <begin position="25"/>
        <end position="37"/>
    </location>
</feature>
<evidence type="ECO:0000313" key="4">
    <source>
        <dbReference type="Proteomes" id="UP000829354"/>
    </source>
</evidence>
<feature type="compositionally biased region" description="Polar residues" evidence="1">
    <location>
        <begin position="586"/>
        <end position="596"/>
    </location>
</feature>
<reference evidence="3 4" key="1">
    <citation type="submission" date="2022-04" db="EMBL/GenBank/DDBJ databases">
        <title>Chromosome-level reference genomes for two strains of Caenorhabditis briggsae: an improved platform for comparative genomics.</title>
        <authorList>
            <person name="Stevens L."/>
            <person name="Andersen E."/>
        </authorList>
    </citation>
    <scope>NUCLEOTIDE SEQUENCE [LARGE SCALE GENOMIC DNA]</scope>
    <source>
        <strain evidence="3">VX34</strain>
        <tissue evidence="3">Whole-organism</tissue>
    </source>
</reference>
<dbReference type="Pfam" id="PF03761">
    <property type="entry name" value="DUF316"/>
    <property type="match status" value="2"/>
</dbReference>
<dbReference type="Gene3D" id="2.40.10.10">
    <property type="entry name" value="Trypsin-like serine proteases"/>
    <property type="match status" value="2"/>
</dbReference>
<dbReference type="AlphaFoldDB" id="A0AAE9E682"/>
<keyword evidence="4" id="KW-1185">Reference proteome</keyword>
<sequence>MRISILIFSCLLSFSVSDKLSETEDEERSKECGRAIDSKSPSNDELSPWSVRLQLKPFFVSASLISKRHVMTSGLALMETEDNGATWKWKMDEAEVDLKTCKDGVMEAPTDSITVDLKACSNHFLCPWMPGIPVKSMRYIGSCESDKLSSGLILIEMGRDIPDDSSYFTPVCLPDSSDVVDDGEDLQAHQASHLNFKPVIKIVSAKVNTSIHSKRCSTSISNTVCADMEMCLNAYGASLLKKSNDRNTVVAFSGYYQDKCTIQKFSYVASHKEKICELSGICKKTSTLFTPKSKSPPTPITLSSEFIKLSSEENEENAKTCGIPSNPDSKLESELSPWTVTTKVEIGSTGKTSDQIWTSSTLISKRHVVVAAFALMNGKEGDWNTVRWVPDDTKVDMSKCKNNVMEIPVEYMRKTKVFMSPCTDKFQCTSGFNRFVKSAVYFGVCEPDQMAFGVILLELTEDVPPPGVPNVIPSCLAEKRMPQLESNLKLHALRVDNKTGYVRSIRSAQTVQCDNTIEYYNKICFTRPTCSKYSAGGLLRKENGKQKLIGIMYYHSPDCKENDAISIEVLADFFCVYAGICNETPVSSKSNNNQPDPTGKLNPIVTTPLVTTTTTIRTDAPHIQNTQTGNNRKQETTIHSKTERTTTVENAKSTLRDSTVQSSTSENIIVKRTTTENGSVINEDEDDYDGEDDRKEDVEKDGANEDDEPDNGTQEQPKKEKLVQQPEDYEGQGSESNGRGSQDGTAVLESSSPLFTYSGVLILLTIFYV</sequence>
<dbReference type="InterPro" id="IPR043504">
    <property type="entry name" value="Peptidase_S1_PA_chymotrypsin"/>
</dbReference>
<feature type="compositionally biased region" description="Polar residues" evidence="1">
    <location>
        <begin position="733"/>
        <end position="751"/>
    </location>
</feature>
<dbReference type="SUPFAM" id="SSF50494">
    <property type="entry name" value="Trypsin-like serine proteases"/>
    <property type="match status" value="2"/>
</dbReference>
<dbReference type="PANTHER" id="PTHR34005">
    <property type="entry name" value="PROTEIN CBG15054-RELATED"/>
    <property type="match status" value="1"/>
</dbReference>
<protein>
    <submittedName>
        <fullName evidence="3">Uncharacterized protein</fullName>
    </submittedName>
</protein>
<evidence type="ECO:0000256" key="2">
    <source>
        <dbReference type="SAM" id="SignalP"/>
    </source>
</evidence>
<gene>
    <name evidence="3" type="ORF">L5515_001787</name>
</gene>
<feature type="compositionally biased region" description="Polar residues" evidence="1">
    <location>
        <begin position="647"/>
        <end position="667"/>
    </location>
</feature>
<keyword evidence="2" id="KW-0732">Signal</keyword>